<name>A0A7W3W1K8_9PSEU</name>
<dbReference type="AlphaFoldDB" id="A0A7W3W1K8"/>
<evidence type="ECO:0000313" key="1">
    <source>
        <dbReference type="EMBL" id="MBB1157143.1"/>
    </source>
</evidence>
<comment type="caution">
    <text evidence="1">The sequence shown here is derived from an EMBL/GenBank/DDBJ whole genome shotgun (WGS) entry which is preliminary data.</text>
</comment>
<dbReference type="RefSeq" id="WP_182894022.1">
    <property type="nucleotide sequence ID" value="NZ_JACGZW010000010.1"/>
</dbReference>
<accession>A0A7W3W1K8</accession>
<dbReference type="Proteomes" id="UP000526734">
    <property type="component" value="Unassembled WGS sequence"/>
</dbReference>
<protein>
    <submittedName>
        <fullName evidence="1">Uncharacterized protein</fullName>
    </submittedName>
</protein>
<dbReference type="EMBL" id="JACGZW010000010">
    <property type="protein sequence ID" value="MBB1157143.1"/>
    <property type="molecule type" value="Genomic_DNA"/>
</dbReference>
<proteinExistence type="predicted"/>
<organism evidence="1 2">
    <name type="scientific">Amycolatopsis dendrobii</name>
    <dbReference type="NCBI Taxonomy" id="2760662"/>
    <lineage>
        <taxon>Bacteria</taxon>
        <taxon>Bacillati</taxon>
        <taxon>Actinomycetota</taxon>
        <taxon>Actinomycetes</taxon>
        <taxon>Pseudonocardiales</taxon>
        <taxon>Pseudonocardiaceae</taxon>
        <taxon>Amycolatopsis</taxon>
    </lineage>
</organism>
<reference evidence="1 2" key="1">
    <citation type="submission" date="2020-08" db="EMBL/GenBank/DDBJ databases">
        <title>Amycolatopsis sp. nov. DR6-1 isolated from Dendrobium heterocarpum.</title>
        <authorList>
            <person name="Tedsree N."/>
            <person name="Kuncharoen N."/>
            <person name="Likhitwitayawuid K."/>
            <person name="Tanasupawat S."/>
        </authorList>
    </citation>
    <scope>NUCLEOTIDE SEQUENCE [LARGE SCALE GENOMIC DNA]</scope>
    <source>
        <strain evidence="1 2">DR6-1</strain>
    </source>
</reference>
<sequence>MADEWFEYGGDLGETERRFVEALRIRAAQWRASPLDSRADPPGAELPLVASLDLSDPVAGCVLLTLGVHLDGRTLRGDQVVHDQLFTLPDEPTGLAFAATGDPEELAARAADWFEAVLRRPVVRCEWTLTRYVYLFADTGKIVGGGGRFCSPGQLDRVAATGRLDGGRWVDARGFRQPDAVVRVR</sequence>
<gene>
    <name evidence="1" type="ORF">H4281_28700</name>
</gene>
<keyword evidence="2" id="KW-1185">Reference proteome</keyword>
<evidence type="ECO:0000313" key="2">
    <source>
        <dbReference type="Proteomes" id="UP000526734"/>
    </source>
</evidence>